<evidence type="ECO:0000256" key="2">
    <source>
        <dbReference type="ARBA" id="ARBA00022490"/>
    </source>
</evidence>
<keyword evidence="3 4" id="KW-0175">Coiled coil</keyword>
<accession>A0A1E7FVU8</accession>
<evidence type="ECO:0000256" key="1">
    <source>
        <dbReference type="ARBA" id="ARBA00004496"/>
    </source>
</evidence>
<proteinExistence type="predicted"/>
<dbReference type="OrthoDB" id="49395at2759"/>
<keyword evidence="2" id="KW-0963">Cytoplasm</keyword>
<reference evidence="8 9" key="1">
    <citation type="submission" date="2016-09" db="EMBL/GenBank/DDBJ databases">
        <title>Extensive genetic diversity and differential bi-allelic expression allows diatom success in the polar Southern Ocean.</title>
        <authorList>
            <consortium name="DOE Joint Genome Institute"/>
            <person name="Mock T."/>
            <person name="Otillar R.P."/>
            <person name="Strauss J."/>
            <person name="Dupont C."/>
            <person name="Frickenhaus S."/>
            <person name="Maumus F."/>
            <person name="Mcmullan M."/>
            <person name="Sanges R."/>
            <person name="Schmutz J."/>
            <person name="Toseland A."/>
            <person name="Valas R."/>
            <person name="Veluchamy A."/>
            <person name="Ward B.J."/>
            <person name="Allen A."/>
            <person name="Barry K."/>
            <person name="Falciatore A."/>
            <person name="Ferrante M."/>
            <person name="Fortunato A.E."/>
            <person name="Gloeckner G."/>
            <person name="Gruber A."/>
            <person name="Hipkin R."/>
            <person name="Janech M."/>
            <person name="Kroth P."/>
            <person name="Leese F."/>
            <person name="Lindquist E."/>
            <person name="Lyon B.R."/>
            <person name="Martin J."/>
            <person name="Mayer C."/>
            <person name="Parker M."/>
            <person name="Quesneville H."/>
            <person name="Raymond J."/>
            <person name="Uhlig C."/>
            <person name="Valentin K.U."/>
            <person name="Worden A.Z."/>
            <person name="Armbrust E.V."/>
            <person name="Bowler C."/>
            <person name="Green B."/>
            <person name="Moulton V."/>
            <person name="Van Oosterhout C."/>
            <person name="Grigoriev I."/>
        </authorList>
    </citation>
    <scope>NUCLEOTIDE SEQUENCE [LARGE SCALE GENOMIC DNA]</scope>
    <source>
        <strain evidence="8 9">CCMP1102</strain>
    </source>
</reference>
<comment type="subcellular location">
    <subcellularLocation>
        <location evidence="1">Cytoplasm</location>
    </subcellularLocation>
</comment>
<dbReference type="InParanoid" id="A0A1E7FVU8"/>
<dbReference type="InterPro" id="IPR043936">
    <property type="entry name" value="HOOK_N"/>
</dbReference>
<evidence type="ECO:0000313" key="8">
    <source>
        <dbReference type="EMBL" id="OEU22288.1"/>
    </source>
</evidence>
<dbReference type="InterPro" id="IPR036872">
    <property type="entry name" value="CH_dom_sf"/>
</dbReference>
<dbReference type="PANTHER" id="PTHR18947:SF28">
    <property type="entry name" value="GIRDIN, ISOFORM A"/>
    <property type="match status" value="1"/>
</dbReference>
<gene>
    <name evidence="8" type="ORF">FRACYDRAFT_178655</name>
</gene>
<evidence type="ECO:0000313" key="9">
    <source>
        <dbReference type="Proteomes" id="UP000095751"/>
    </source>
</evidence>
<dbReference type="Gene3D" id="1.10.418.10">
    <property type="entry name" value="Calponin-like domain"/>
    <property type="match status" value="1"/>
</dbReference>
<dbReference type="InterPro" id="IPR008636">
    <property type="entry name" value="Hook_C"/>
</dbReference>
<feature type="domain" description="Hook C-terminal" evidence="6">
    <location>
        <begin position="227"/>
        <end position="525"/>
    </location>
</feature>
<evidence type="ECO:0000259" key="7">
    <source>
        <dbReference type="Pfam" id="PF19047"/>
    </source>
</evidence>
<feature type="compositionally biased region" description="Acidic residues" evidence="5">
    <location>
        <begin position="161"/>
        <end position="180"/>
    </location>
</feature>
<dbReference type="GO" id="GO:0051959">
    <property type="term" value="F:dynein light intermediate chain binding"/>
    <property type="evidence" value="ECO:0007669"/>
    <property type="project" value="TreeGrafter"/>
</dbReference>
<dbReference type="CDD" id="cd22211">
    <property type="entry name" value="HkD_SF"/>
    <property type="match status" value="1"/>
</dbReference>
<dbReference type="PANTHER" id="PTHR18947">
    <property type="entry name" value="HOOK PROTEINS"/>
    <property type="match status" value="1"/>
</dbReference>
<feature type="coiled-coil region" evidence="4">
    <location>
        <begin position="220"/>
        <end position="314"/>
    </location>
</feature>
<sequence length="593" mass="66191">MTDVNAARQRAMVEFLGTFPTLSGAPPLELSDLSDGVALFEVLSEIAPNHFDPTTIARQLGDNWALKSSNLRKLVRNLQYYYHEDLQKDAAESFREVSSNLSKISRTGDTHAIEPLVELVAAAAVTCPQKTEFVGRIMSMSSESQIQMKGIIESSLQRMDDYDDTDGDNDHINDEEDDPEMIFSEDTGEPGAGPSAIDDGGESLFNAGHLKQSSPMDADTEELEQSLLEIKRELATQKSLMNEVREDAEKAQSKLRALVEDLQDRLAKRQDELITSEEELKDATTELDALKSRVGELEEEKAQLADELDVASAKANQLYKAEATVMAYKRKLEGVGVINQQMTDLEDQAAGYLRQIMDLEAEVKKTATLQRQVDSLQKKLNVSENNKIESTDSLQIASAEITKLKDTLLSAEKAKKLYMDELKELRAQQDVGEELVAVEGFDGQAQVSMAQREKTMRLEIENNRLKAEIDALKKAASTGETITASSGATDSSQDKMEALKDELDKKIAENKKIVSDKDKLEAYTKRTLAKFQDKYLVALQECKAKLKEKQDKIEVLESRSATEKTSQKREERLLSSTIFELGLSIMQNRLKDR</sequence>
<dbReference type="GO" id="GO:0030705">
    <property type="term" value="P:cytoskeleton-dependent intracellular transport"/>
    <property type="evidence" value="ECO:0007669"/>
    <property type="project" value="InterPro"/>
</dbReference>
<organism evidence="8 9">
    <name type="scientific">Fragilariopsis cylindrus CCMP1102</name>
    <dbReference type="NCBI Taxonomy" id="635003"/>
    <lineage>
        <taxon>Eukaryota</taxon>
        <taxon>Sar</taxon>
        <taxon>Stramenopiles</taxon>
        <taxon>Ochrophyta</taxon>
        <taxon>Bacillariophyta</taxon>
        <taxon>Bacillariophyceae</taxon>
        <taxon>Bacillariophycidae</taxon>
        <taxon>Bacillariales</taxon>
        <taxon>Bacillariaceae</taxon>
        <taxon>Fragilariopsis</taxon>
    </lineage>
</organism>
<evidence type="ECO:0000256" key="4">
    <source>
        <dbReference type="SAM" id="Coils"/>
    </source>
</evidence>
<dbReference type="SUPFAM" id="SSF57997">
    <property type="entry name" value="Tropomyosin"/>
    <property type="match status" value="1"/>
</dbReference>
<dbReference type="GO" id="GO:0005737">
    <property type="term" value="C:cytoplasm"/>
    <property type="evidence" value="ECO:0007669"/>
    <property type="project" value="UniProtKB-SubCell"/>
</dbReference>
<name>A0A1E7FVU8_9STRA</name>
<evidence type="ECO:0008006" key="10">
    <source>
        <dbReference type="Google" id="ProtNLM"/>
    </source>
</evidence>
<evidence type="ECO:0000259" key="6">
    <source>
        <dbReference type="Pfam" id="PF05622"/>
    </source>
</evidence>
<dbReference type="EMBL" id="KV784353">
    <property type="protein sequence ID" value="OEU22288.1"/>
    <property type="molecule type" value="Genomic_DNA"/>
</dbReference>
<dbReference type="SUPFAM" id="SSF116907">
    <property type="entry name" value="Hook domain"/>
    <property type="match status" value="1"/>
</dbReference>
<dbReference type="Pfam" id="PF19047">
    <property type="entry name" value="HOOK_N"/>
    <property type="match status" value="1"/>
</dbReference>
<dbReference type="GO" id="GO:0008017">
    <property type="term" value="F:microtubule binding"/>
    <property type="evidence" value="ECO:0007669"/>
    <property type="project" value="InterPro"/>
</dbReference>
<evidence type="ECO:0000256" key="5">
    <source>
        <dbReference type="SAM" id="MobiDB-lite"/>
    </source>
</evidence>
<dbReference type="AlphaFoldDB" id="A0A1E7FVU8"/>
<protein>
    <recommendedName>
        <fullName evidence="10">HOOK N-terminal domain-containing protein</fullName>
    </recommendedName>
</protein>
<evidence type="ECO:0000256" key="3">
    <source>
        <dbReference type="ARBA" id="ARBA00023054"/>
    </source>
</evidence>
<feature type="coiled-coil region" evidence="4">
    <location>
        <begin position="342"/>
        <end position="428"/>
    </location>
</feature>
<dbReference type="KEGG" id="fcy:FRACYDRAFT_178655"/>
<keyword evidence="9" id="KW-1185">Reference proteome</keyword>
<dbReference type="Pfam" id="PF05622">
    <property type="entry name" value="HOOK"/>
    <property type="match status" value="1"/>
</dbReference>
<dbReference type="Proteomes" id="UP000095751">
    <property type="component" value="Unassembled WGS sequence"/>
</dbReference>
<feature type="region of interest" description="Disordered" evidence="5">
    <location>
        <begin position="159"/>
        <end position="193"/>
    </location>
</feature>
<feature type="domain" description="HOOK N-terminal" evidence="7">
    <location>
        <begin position="12"/>
        <end position="147"/>
    </location>
</feature>
<dbReference type="GO" id="GO:0031122">
    <property type="term" value="P:cytoplasmic microtubule organization"/>
    <property type="evidence" value="ECO:0007669"/>
    <property type="project" value="InterPro"/>
</dbReference>
<feature type="coiled-coil region" evidence="4">
    <location>
        <begin position="455"/>
        <end position="559"/>
    </location>
</feature>
<dbReference type="GO" id="GO:0005815">
    <property type="term" value="C:microtubule organizing center"/>
    <property type="evidence" value="ECO:0007669"/>
    <property type="project" value="TreeGrafter"/>
</dbReference>